<accession>A0A3M7TNL8</accession>
<sequence>MEPRITLALLSFAFLVLGGLQFFWLNKQYQNMDTDNETQHKLARKSVNRIKIGIASIGFGTLFAAMAILL</sequence>
<evidence type="ECO:0000256" key="1">
    <source>
        <dbReference type="SAM" id="Phobius"/>
    </source>
</evidence>
<dbReference type="Proteomes" id="UP000278746">
    <property type="component" value="Unassembled WGS sequence"/>
</dbReference>
<proteinExistence type="predicted"/>
<dbReference type="OrthoDB" id="9940669at2"/>
<protein>
    <submittedName>
        <fullName evidence="2">Uncharacterized protein</fullName>
    </submittedName>
</protein>
<reference evidence="2 3" key="1">
    <citation type="submission" date="2018-10" db="EMBL/GenBank/DDBJ databases">
        <title>Bacillus Keqinensis sp. nov., a moderately halophilic bacterium isolated from a saline-alkaline lake.</title>
        <authorList>
            <person name="Wang H."/>
        </authorList>
    </citation>
    <scope>NUCLEOTIDE SEQUENCE [LARGE SCALE GENOMIC DNA]</scope>
    <source>
        <strain evidence="2 3">KQ-3</strain>
    </source>
</reference>
<comment type="caution">
    <text evidence="2">The sequence shown here is derived from an EMBL/GenBank/DDBJ whole genome shotgun (WGS) entry which is preliminary data.</text>
</comment>
<name>A0A3M7TNL8_9BACI</name>
<feature type="transmembrane region" description="Helical" evidence="1">
    <location>
        <begin position="50"/>
        <end position="69"/>
    </location>
</feature>
<organism evidence="2 3">
    <name type="scientific">Alteribacter keqinensis</name>
    <dbReference type="NCBI Taxonomy" id="2483800"/>
    <lineage>
        <taxon>Bacteria</taxon>
        <taxon>Bacillati</taxon>
        <taxon>Bacillota</taxon>
        <taxon>Bacilli</taxon>
        <taxon>Bacillales</taxon>
        <taxon>Bacillaceae</taxon>
        <taxon>Alteribacter</taxon>
    </lineage>
</organism>
<feature type="transmembrane region" description="Helical" evidence="1">
    <location>
        <begin position="6"/>
        <end position="25"/>
    </location>
</feature>
<keyword evidence="3" id="KW-1185">Reference proteome</keyword>
<keyword evidence="1" id="KW-1133">Transmembrane helix</keyword>
<evidence type="ECO:0000313" key="2">
    <source>
        <dbReference type="EMBL" id="RNA66988.1"/>
    </source>
</evidence>
<dbReference type="EMBL" id="RHIB01000003">
    <property type="protein sequence ID" value="RNA66988.1"/>
    <property type="molecule type" value="Genomic_DNA"/>
</dbReference>
<dbReference type="RefSeq" id="WP_122900978.1">
    <property type="nucleotide sequence ID" value="NZ_RHIB01000003.1"/>
</dbReference>
<evidence type="ECO:0000313" key="3">
    <source>
        <dbReference type="Proteomes" id="UP000278746"/>
    </source>
</evidence>
<keyword evidence="1" id="KW-0812">Transmembrane</keyword>
<keyword evidence="1" id="KW-0472">Membrane</keyword>
<dbReference type="AlphaFoldDB" id="A0A3M7TNL8"/>
<gene>
    <name evidence="2" type="ORF">EBO34_17495</name>
</gene>